<dbReference type="InterPro" id="IPR019169">
    <property type="entry name" value="Transmembrane_26"/>
</dbReference>
<evidence type="ECO:0000313" key="2">
    <source>
        <dbReference type="EMBL" id="KAF8566759.1"/>
    </source>
</evidence>
<keyword evidence="3" id="KW-1185">Reference proteome</keyword>
<dbReference type="Proteomes" id="UP000699462">
    <property type="component" value="Unassembled WGS sequence"/>
</dbReference>
<sequence length="343" mass="38191">MIPQFCYPSLILARDSSSHNEKHAFMFGETNGSQSEQPGDLYLIDLNCAQPETKELSDKSTANDRRPISPDYVENGLFYRDHIPTSVCDSSLGRCTGDQNIPYSTSSSSHSRTVKLSDAKTPDINLSSANRHSVSSLPTDAVDTIPGLWFVRCCGKVCMQGWLAMVSLLVALRAIIVRMGFICFTCTAIVTVVTEKKDSRFWLLCITTMPLLIDLVLAIKAQVERGNNGSAISKWFSLCNFAYLICACPPIWIIELHHMDQLNNATTALKMQQGLLNQTIATTTTPSWLPSLQRRLPENESMMIMGEEIEDYILAHEMLASTQSSTRSRRVRRQITQLEVSGA</sequence>
<keyword evidence="1" id="KW-0812">Transmembrane</keyword>
<evidence type="ECO:0000313" key="3">
    <source>
        <dbReference type="Proteomes" id="UP000699462"/>
    </source>
</evidence>
<feature type="transmembrane region" description="Helical" evidence="1">
    <location>
        <begin position="201"/>
        <end position="223"/>
    </location>
</feature>
<dbReference type="Pfam" id="PF09772">
    <property type="entry name" value="Tmem26"/>
    <property type="match status" value="1"/>
</dbReference>
<evidence type="ECO:0000256" key="1">
    <source>
        <dbReference type="SAM" id="Phobius"/>
    </source>
</evidence>
<name>A0A8T0DG26_9TREM</name>
<feature type="transmembrane region" description="Helical" evidence="1">
    <location>
        <begin position="162"/>
        <end position="194"/>
    </location>
</feature>
<gene>
    <name evidence="2" type="ORF">P879_09826</name>
</gene>
<feature type="transmembrane region" description="Helical" evidence="1">
    <location>
        <begin position="235"/>
        <end position="254"/>
    </location>
</feature>
<dbReference type="PANTHER" id="PTHR22168">
    <property type="entry name" value="TMEM26 PROTEIN"/>
    <property type="match status" value="1"/>
</dbReference>
<dbReference type="AlphaFoldDB" id="A0A8T0DG26"/>
<comment type="caution">
    <text evidence="2">The sequence shown here is derived from an EMBL/GenBank/DDBJ whole genome shotgun (WGS) entry which is preliminary data.</text>
</comment>
<accession>A0A8T0DG26</accession>
<evidence type="ECO:0008006" key="4">
    <source>
        <dbReference type="Google" id="ProtNLM"/>
    </source>
</evidence>
<reference evidence="2 3" key="1">
    <citation type="submission" date="2019-07" db="EMBL/GenBank/DDBJ databases">
        <title>Annotation for the trematode Paragonimus westermani.</title>
        <authorList>
            <person name="Choi Y.-J."/>
        </authorList>
    </citation>
    <scope>NUCLEOTIDE SEQUENCE [LARGE SCALE GENOMIC DNA]</scope>
    <source>
        <strain evidence="2">180907_Pwestermani</strain>
    </source>
</reference>
<keyword evidence="1" id="KW-0472">Membrane</keyword>
<organism evidence="2 3">
    <name type="scientific">Paragonimus westermani</name>
    <dbReference type="NCBI Taxonomy" id="34504"/>
    <lineage>
        <taxon>Eukaryota</taxon>
        <taxon>Metazoa</taxon>
        <taxon>Spiralia</taxon>
        <taxon>Lophotrochozoa</taxon>
        <taxon>Platyhelminthes</taxon>
        <taxon>Trematoda</taxon>
        <taxon>Digenea</taxon>
        <taxon>Plagiorchiida</taxon>
        <taxon>Troglotremata</taxon>
        <taxon>Troglotrematidae</taxon>
        <taxon>Paragonimus</taxon>
    </lineage>
</organism>
<dbReference type="EMBL" id="JTDF01004657">
    <property type="protein sequence ID" value="KAF8566759.1"/>
    <property type="molecule type" value="Genomic_DNA"/>
</dbReference>
<dbReference type="OrthoDB" id="10042902at2759"/>
<keyword evidence="1" id="KW-1133">Transmembrane helix</keyword>
<proteinExistence type="predicted"/>
<protein>
    <recommendedName>
        <fullName evidence="4">Transmembrane protein</fullName>
    </recommendedName>
</protein>
<dbReference type="PANTHER" id="PTHR22168:SF3">
    <property type="entry name" value="TRANSMEMBRANE PROTEIN 26"/>
    <property type="match status" value="1"/>
</dbReference>